<keyword evidence="3 4" id="KW-0802">TPR repeat</keyword>
<dbReference type="SMART" id="SM00028">
    <property type="entry name" value="TPR"/>
    <property type="match status" value="3"/>
</dbReference>
<feature type="compositionally biased region" description="Low complexity" evidence="5">
    <location>
        <begin position="311"/>
        <end position="326"/>
    </location>
</feature>
<dbReference type="SUPFAM" id="SSF48452">
    <property type="entry name" value="TPR-like"/>
    <property type="match status" value="1"/>
</dbReference>
<evidence type="ECO:0000256" key="4">
    <source>
        <dbReference type="PROSITE-ProRule" id="PRU00339"/>
    </source>
</evidence>
<evidence type="ECO:0000256" key="1">
    <source>
        <dbReference type="ARBA" id="ARBA00008175"/>
    </source>
</evidence>
<feature type="compositionally biased region" description="Low complexity" evidence="5">
    <location>
        <begin position="90"/>
        <end position="102"/>
    </location>
</feature>
<feature type="compositionally biased region" description="Basic and acidic residues" evidence="5">
    <location>
        <begin position="77"/>
        <end position="87"/>
    </location>
</feature>
<gene>
    <name evidence="7" type="ORF">O6P43_019753</name>
</gene>
<dbReference type="Pfam" id="PF16546">
    <property type="entry name" value="SGTA_dimer"/>
    <property type="match status" value="1"/>
</dbReference>
<dbReference type="FunFam" id="1.25.40.10:FF:000330">
    <property type="entry name" value="Tetratricopeptide repeat (TPR)-like superfamily protein"/>
    <property type="match status" value="1"/>
</dbReference>
<accession>A0AAD7LJ66</accession>
<keyword evidence="2" id="KW-0677">Repeat</keyword>
<proteinExistence type="inferred from homology"/>
<sequence length="437" mass="48013">MANLTTDSPIACRIVRAFLGFLNSVEPAPGVDLEGLEVAQECLTEVFKLNKSSADDHAKPDSLVEIFNSLGGSMQQEAHKSGHELDSMKAPSSSSAQNAAEANHSDASKSLDEEWTRASHSDGMSKDELCGQFFSALEKIHFFRTAPDGSDDPVQLEKAYRLFDEALTEMGRSAHHELSLKNLAESLKSQGNKALQSKLYSDAIELYSCAIGLCENNAVYYCNRAAAYTQIHKYTEAIRDCFRSIEIDPNYSKAYSRLGLAYYAQGNYRDAIEKGFRKALQLDPSNESVKENIRVAEQKLIDEHQHAYHDQNTNSSSHSNQGHQNQAPGGSRSQGTPPPFTSMPFDVNGLPADLASMFMNMAANAQQGQHSQERQGEENNPNGPNEPEVRIGGNINLNFEQMPEDLTGALRSMMDMFSGAASRGQPPDHMNGRTPPN</sequence>
<dbReference type="Proteomes" id="UP001163823">
    <property type="component" value="Chromosome 8"/>
</dbReference>
<dbReference type="GO" id="GO:0060090">
    <property type="term" value="F:molecular adaptor activity"/>
    <property type="evidence" value="ECO:0007669"/>
    <property type="project" value="TreeGrafter"/>
</dbReference>
<dbReference type="InterPro" id="IPR032374">
    <property type="entry name" value="SGTA_dimer"/>
</dbReference>
<dbReference type="PANTHER" id="PTHR45831">
    <property type="entry name" value="LD24721P"/>
    <property type="match status" value="1"/>
</dbReference>
<evidence type="ECO:0000313" key="7">
    <source>
        <dbReference type="EMBL" id="KAJ7959134.1"/>
    </source>
</evidence>
<name>A0AAD7LJ66_QUISA</name>
<evidence type="ECO:0000259" key="6">
    <source>
        <dbReference type="Pfam" id="PF16546"/>
    </source>
</evidence>
<comment type="similarity">
    <text evidence="1">Belongs to the SGT family.</text>
</comment>
<reference evidence="7" key="1">
    <citation type="journal article" date="2023" name="Science">
        <title>Elucidation of the pathway for biosynthesis of saponin adjuvants from the soapbark tree.</title>
        <authorList>
            <person name="Reed J."/>
            <person name="Orme A."/>
            <person name="El-Demerdash A."/>
            <person name="Owen C."/>
            <person name="Martin L.B.B."/>
            <person name="Misra R.C."/>
            <person name="Kikuchi S."/>
            <person name="Rejzek M."/>
            <person name="Martin A.C."/>
            <person name="Harkess A."/>
            <person name="Leebens-Mack J."/>
            <person name="Louveau T."/>
            <person name="Stephenson M.J."/>
            <person name="Osbourn A."/>
        </authorList>
    </citation>
    <scope>NUCLEOTIDE SEQUENCE</scope>
    <source>
        <strain evidence="7">S10</strain>
    </source>
</reference>
<keyword evidence="8" id="KW-1185">Reference proteome</keyword>
<evidence type="ECO:0000256" key="5">
    <source>
        <dbReference type="SAM" id="MobiDB-lite"/>
    </source>
</evidence>
<dbReference type="Pfam" id="PF00515">
    <property type="entry name" value="TPR_1"/>
    <property type="match status" value="1"/>
</dbReference>
<dbReference type="AlphaFoldDB" id="A0AAD7LJ66"/>
<dbReference type="Gene3D" id="1.20.5.420">
    <property type="entry name" value="Immunoglobulin FC, subunit C"/>
    <property type="match status" value="1"/>
</dbReference>
<feature type="compositionally biased region" description="Basic and acidic residues" evidence="5">
    <location>
        <begin position="103"/>
        <end position="123"/>
    </location>
</feature>
<dbReference type="InterPro" id="IPR019734">
    <property type="entry name" value="TPR_rpt"/>
</dbReference>
<dbReference type="GO" id="GO:0016020">
    <property type="term" value="C:membrane"/>
    <property type="evidence" value="ECO:0007669"/>
    <property type="project" value="TreeGrafter"/>
</dbReference>
<organism evidence="7 8">
    <name type="scientific">Quillaja saponaria</name>
    <name type="common">Soap bark tree</name>
    <dbReference type="NCBI Taxonomy" id="32244"/>
    <lineage>
        <taxon>Eukaryota</taxon>
        <taxon>Viridiplantae</taxon>
        <taxon>Streptophyta</taxon>
        <taxon>Embryophyta</taxon>
        <taxon>Tracheophyta</taxon>
        <taxon>Spermatophyta</taxon>
        <taxon>Magnoliopsida</taxon>
        <taxon>eudicotyledons</taxon>
        <taxon>Gunneridae</taxon>
        <taxon>Pentapetalae</taxon>
        <taxon>rosids</taxon>
        <taxon>fabids</taxon>
        <taxon>Fabales</taxon>
        <taxon>Quillajaceae</taxon>
        <taxon>Quillaja</taxon>
    </lineage>
</organism>
<feature type="region of interest" description="Disordered" evidence="5">
    <location>
        <begin position="364"/>
        <end position="392"/>
    </location>
</feature>
<feature type="region of interest" description="Disordered" evidence="5">
    <location>
        <begin position="75"/>
        <end position="123"/>
    </location>
</feature>
<dbReference type="GO" id="GO:0072380">
    <property type="term" value="C:TRC complex"/>
    <property type="evidence" value="ECO:0007669"/>
    <property type="project" value="TreeGrafter"/>
</dbReference>
<feature type="region of interest" description="Disordered" evidence="5">
    <location>
        <begin position="415"/>
        <end position="437"/>
    </location>
</feature>
<feature type="repeat" description="TPR" evidence="4">
    <location>
        <begin position="218"/>
        <end position="251"/>
    </location>
</feature>
<dbReference type="PANTHER" id="PTHR45831:SF2">
    <property type="entry name" value="LD24721P"/>
    <property type="match status" value="1"/>
</dbReference>
<feature type="repeat" description="TPR" evidence="4">
    <location>
        <begin position="252"/>
        <end position="286"/>
    </location>
</feature>
<evidence type="ECO:0000256" key="2">
    <source>
        <dbReference type="ARBA" id="ARBA00022737"/>
    </source>
</evidence>
<evidence type="ECO:0000256" key="3">
    <source>
        <dbReference type="ARBA" id="ARBA00022803"/>
    </source>
</evidence>
<dbReference type="Pfam" id="PF07719">
    <property type="entry name" value="TPR_2"/>
    <property type="match status" value="1"/>
</dbReference>
<feature type="domain" description="SGTA homodimerisation" evidence="6">
    <location>
        <begin position="32"/>
        <end position="68"/>
    </location>
</feature>
<dbReference type="EMBL" id="JARAOO010000008">
    <property type="protein sequence ID" value="KAJ7959134.1"/>
    <property type="molecule type" value="Genomic_DNA"/>
</dbReference>
<comment type="caution">
    <text evidence="7">The sequence shown here is derived from an EMBL/GenBank/DDBJ whole genome shotgun (WGS) entry which is preliminary data.</text>
</comment>
<dbReference type="InterPro" id="IPR011990">
    <property type="entry name" value="TPR-like_helical_dom_sf"/>
</dbReference>
<feature type="region of interest" description="Disordered" evidence="5">
    <location>
        <begin position="309"/>
        <end position="348"/>
    </location>
</feature>
<dbReference type="KEGG" id="qsa:O6P43_019753"/>
<dbReference type="InterPro" id="IPR013105">
    <property type="entry name" value="TPR_2"/>
</dbReference>
<protein>
    <submittedName>
        <fullName evidence="7">Small glutamine-rich tetratricopeptide repeat-containing protein</fullName>
    </submittedName>
</protein>
<dbReference type="GO" id="GO:0006620">
    <property type="term" value="P:post-translational protein targeting to endoplasmic reticulum membrane"/>
    <property type="evidence" value="ECO:0007669"/>
    <property type="project" value="TreeGrafter"/>
</dbReference>
<dbReference type="PROSITE" id="PS50005">
    <property type="entry name" value="TPR"/>
    <property type="match status" value="2"/>
</dbReference>
<evidence type="ECO:0000313" key="8">
    <source>
        <dbReference type="Proteomes" id="UP001163823"/>
    </source>
</evidence>
<dbReference type="Gene3D" id="1.25.40.10">
    <property type="entry name" value="Tetratricopeptide repeat domain"/>
    <property type="match status" value="1"/>
</dbReference>
<dbReference type="InterPro" id="IPR047150">
    <property type="entry name" value="SGT"/>
</dbReference>